<reference evidence="4 5" key="1">
    <citation type="submission" date="2024-08" db="EMBL/GenBank/DDBJ databases">
        <authorList>
            <person name="Ishaq N."/>
        </authorList>
    </citation>
    <scope>NUCLEOTIDE SEQUENCE [LARGE SCALE GENOMIC DNA]</scope>
    <source>
        <strain evidence="4 5">DSM 18651</strain>
    </source>
</reference>
<dbReference type="Pfam" id="PF07992">
    <property type="entry name" value="Pyr_redox_2"/>
    <property type="match status" value="1"/>
</dbReference>
<name>A0ABV4P518_9GAMM</name>
<dbReference type="Gene3D" id="3.50.50.60">
    <property type="entry name" value="FAD/NAD(P)-binding domain"/>
    <property type="match status" value="2"/>
</dbReference>
<organism evidence="4 5">
    <name type="scientific">Microbulbifer epialgicus</name>
    <dbReference type="NCBI Taxonomy" id="393907"/>
    <lineage>
        <taxon>Bacteria</taxon>
        <taxon>Pseudomonadati</taxon>
        <taxon>Pseudomonadota</taxon>
        <taxon>Gammaproteobacteria</taxon>
        <taxon>Cellvibrionales</taxon>
        <taxon>Microbulbiferaceae</taxon>
        <taxon>Microbulbifer</taxon>
    </lineage>
</organism>
<evidence type="ECO:0000313" key="4">
    <source>
        <dbReference type="EMBL" id="MFA0812785.1"/>
    </source>
</evidence>
<comment type="caution">
    <text evidence="4">The sequence shown here is derived from an EMBL/GenBank/DDBJ whole genome shotgun (WGS) entry which is preliminary data.</text>
</comment>
<dbReference type="PANTHER" id="PTHR48105">
    <property type="entry name" value="THIOREDOXIN REDUCTASE 1-RELATED-RELATED"/>
    <property type="match status" value="1"/>
</dbReference>
<keyword evidence="2" id="KW-0560">Oxidoreductase</keyword>
<keyword evidence="1" id="KW-0285">Flavoprotein</keyword>
<dbReference type="PRINTS" id="PR00368">
    <property type="entry name" value="FADPNR"/>
</dbReference>
<evidence type="ECO:0000256" key="2">
    <source>
        <dbReference type="ARBA" id="ARBA00023002"/>
    </source>
</evidence>
<evidence type="ECO:0000259" key="3">
    <source>
        <dbReference type="Pfam" id="PF07992"/>
    </source>
</evidence>
<accession>A0ABV4P518</accession>
<proteinExistence type="predicted"/>
<dbReference type="SUPFAM" id="SSF51905">
    <property type="entry name" value="FAD/NAD(P)-binding domain"/>
    <property type="match status" value="1"/>
</dbReference>
<dbReference type="EMBL" id="JBGMEK010000054">
    <property type="protein sequence ID" value="MFA0812785.1"/>
    <property type="molecule type" value="Genomic_DNA"/>
</dbReference>
<dbReference type="InterPro" id="IPR036188">
    <property type="entry name" value="FAD/NAD-bd_sf"/>
</dbReference>
<dbReference type="InterPro" id="IPR050097">
    <property type="entry name" value="Ferredoxin-NADP_redctase_2"/>
</dbReference>
<protein>
    <submittedName>
        <fullName evidence="4">FAD-dependent oxidoreductase</fullName>
    </submittedName>
</protein>
<gene>
    <name evidence="4" type="ORF">ACCI49_17870</name>
</gene>
<dbReference type="InterPro" id="IPR023753">
    <property type="entry name" value="FAD/NAD-binding_dom"/>
</dbReference>
<dbReference type="RefSeq" id="WP_371840506.1">
    <property type="nucleotide sequence ID" value="NZ_JBGMEK010000054.1"/>
</dbReference>
<keyword evidence="5" id="KW-1185">Reference proteome</keyword>
<evidence type="ECO:0000256" key="1">
    <source>
        <dbReference type="ARBA" id="ARBA00022630"/>
    </source>
</evidence>
<dbReference type="Proteomes" id="UP001569428">
    <property type="component" value="Unassembled WGS sequence"/>
</dbReference>
<sequence>MSGEIHSVKLFGRKGSTEGYSLREFLQRHVVSFEWIEIASEETCLKNIGISDVNNVRFPVVQFADGSLLFNPSVRDVANRLGYIALPRLKEYDVSIYGAGPAGLSAAVYAASEGLSTVVIERHAVGGQAGTSSMIENYMGFPRGISGAELADRAREQALKFGAEIILMSEGIKGEFKNGRIHGQLADGSKMLAKANICATGVEYRRLELDREEHFLGKGVFYGAGVAEAPLCKGETIYIVGGANSAGQAAMHIANFAENVVMLVRGSSLKGTMSKYLSDRVTNNKKIDIRFNSEVTELIGDEFLSQIKITDNKNKEDENVDAKRLFVAIGGRPNTEWAIDTPILRDEAGYLVTGPDLLLNGKNPEGWPLQRQPYYLETSYPGSFAAGDVRHNSIKRAAAAAGEGAMAITFVYRYLNEDFDFIVKHTK</sequence>
<evidence type="ECO:0000313" key="5">
    <source>
        <dbReference type="Proteomes" id="UP001569428"/>
    </source>
</evidence>
<feature type="domain" description="FAD/NAD(P)-binding" evidence="3">
    <location>
        <begin position="92"/>
        <end position="404"/>
    </location>
</feature>
<dbReference type="PRINTS" id="PR00469">
    <property type="entry name" value="PNDRDTASEII"/>
</dbReference>